<accession>A0A9Q1HDM9</accession>
<evidence type="ECO:0000313" key="2">
    <source>
        <dbReference type="Proteomes" id="UP001152320"/>
    </source>
</evidence>
<comment type="caution">
    <text evidence="1">The sequence shown here is derived from an EMBL/GenBank/DDBJ whole genome shotgun (WGS) entry which is preliminary data.</text>
</comment>
<sequence length="107" mass="12494">MAKQGRTNAKRALTIQMNFIRQSLAEGDISSYADEVNKLKELFKDFKSKWQAYHDTLGSEEDIETSDEYFIKNKITTLRFWNWLVCSRLKLNKKKSLNLLAKTSSLL</sequence>
<keyword evidence="2" id="KW-1185">Reference proteome</keyword>
<dbReference type="Proteomes" id="UP001152320">
    <property type="component" value="Chromosome 5"/>
</dbReference>
<dbReference type="AlphaFoldDB" id="A0A9Q1HDM9"/>
<organism evidence="1 2">
    <name type="scientific">Holothuria leucospilota</name>
    <name type="common">Black long sea cucumber</name>
    <name type="synonym">Mertensiothuria leucospilota</name>
    <dbReference type="NCBI Taxonomy" id="206669"/>
    <lineage>
        <taxon>Eukaryota</taxon>
        <taxon>Metazoa</taxon>
        <taxon>Echinodermata</taxon>
        <taxon>Eleutherozoa</taxon>
        <taxon>Echinozoa</taxon>
        <taxon>Holothuroidea</taxon>
        <taxon>Aspidochirotacea</taxon>
        <taxon>Aspidochirotida</taxon>
        <taxon>Holothuriidae</taxon>
        <taxon>Holothuria</taxon>
    </lineage>
</organism>
<name>A0A9Q1HDM9_HOLLE</name>
<gene>
    <name evidence="1" type="ORF">HOLleu_12256</name>
</gene>
<evidence type="ECO:0000313" key="1">
    <source>
        <dbReference type="EMBL" id="KAJ8041443.1"/>
    </source>
</evidence>
<protein>
    <submittedName>
        <fullName evidence="1">Uncharacterized protein</fullName>
    </submittedName>
</protein>
<proteinExistence type="predicted"/>
<reference evidence="1" key="1">
    <citation type="submission" date="2021-10" db="EMBL/GenBank/DDBJ databases">
        <title>Tropical sea cucumber genome reveals ecological adaptation and Cuvierian tubules defense mechanism.</title>
        <authorList>
            <person name="Chen T."/>
        </authorList>
    </citation>
    <scope>NUCLEOTIDE SEQUENCE</scope>
    <source>
        <strain evidence="1">Nanhai2018</strain>
        <tissue evidence="1">Muscle</tissue>
    </source>
</reference>
<dbReference type="EMBL" id="JAIZAY010000005">
    <property type="protein sequence ID" value="KAJ8041443.1"/>
    <property type="molecule type" value="Genomic_DNA"/>
</dbReference>